<dbReference type="GO" id="GO:0036157">
    <property type="term" value="C:outer dynein arm"/>
    <property type="evidence" value="ECO:0007669"/>
    <property type="project" value="InterPro"/>
</dbReference>
<dbReference type="GO" id="GO:0031514">
    <property type="term" value="C:motile cilium"/>
    <property type="evidence" value="ECO:0007669"/>
    <property type="project" value="UniProtKB-SubCell"/>
</dbReference>
<comment type="similarity">
    <text evidence="10">Belongs to the DNAAF19/PR46b family.</text>
</comment>
<evidence type="ECO:0000256" key="7">
    <source>
        <dbReference type="ARBA" id="ARBA00022846"/>
    </source>
</evidence>
<dbReference type="InterPro" id="IPR042422">
    <property type="entry name" value="CC103"/>
</dbReference>
<feature type="domain" description="Dynein attachment factor N-terminal" evidence="13">
    <location>
        <begin position="12"/>
        <end position="64"/>
    </location>
</feature>
<evidence type="ECO:0000259" key="13">
    <source>
        <dbReference type="Pfam" id="PF15867"/>
    </source>
</evidence>
<evidence type="ECO:0000313" key="15">
    <source>
        <dbReference type="Proteomes" id="UP001162131"/>
    </source>
</evidence>
<comment type="function">
    <text evidence="1">Dynein-attachment factor required for cilia motility.</text>
</comment>
<dbReference type="InterPro" id="IPR031733">
    <property type="entry name" value="Dynein_attach_N"/>
</dbReference>
<keyword evidence="9" id="KW-0966">Cell projection</keyword>
<feature type="domain" description="RNA-polymerase II-associated protein 3-like C-terminal" evidence="12">
    <location>
        <begin position="92"/>
        <end position="178"/>
    </location>
</feature>
<dbReference type="AlphaFoldDB" id="A0AAU9J8Z9"/>
<dbReference type="GO" id="GO:0007368">
    <property type="term" value="P:determination of left/right symmetry"/>
    <property type="evidence" value="ECO:0007669"/>
    <property type="project" value="TreeGrafter"/>
</dbReference>
<dbReference type="PANTHER" id="PTHR28572">
    <property type="entry name" value="COILED-COIL DOMAIN-CONTAINING PROTEIN 103"/>
    <property type="match status" value="1"/>
</dbReference>
<evidence type="ECO:0000256" key="8">
    <source>
        <dbReference type="ARBA" id="ARBA00023069"/>
    </source>
</evidence>
<gene>
    <name evidence="14" type="ORF">BSTOLATCC_MIC30625</name>
</gene>
<name>A0AAU9J8Z9_9CILI</name>
<dbReference type="Pfam" id="PF15867">
    <property type="entry name" value="Dynein_attach_N"/>
    <property type="match status" value="1"/>
</dbReference>
<dbReference type="PANTHER" id="PTHR28572:SF1">
    <property type="entry name" value="COILED-COIL DOMAIN-CONTAINING PROTEIN 103"/>
    <property type="match status" value="1"/>
</dbReference>
<feature type="region of interest" description="Disordered" evidence="11">
    <location>
        <begin position="1"/>
        <end position="26"/>
    </location>
</feature>
<reference evidence="14" key="1">
    <citation type="submission" date="2021-09" db="EMBL/GenBank/DDBJ databases">
        <authorList>
            <consortium name="AG Swart"/>
            <person name="Singh M."/>
            <person name="Singh A."/>
            <person name="Seah K."/>
            <person name="Emmerich C."/>
        </authorList>
    </citation>
    <scope>NUCLEOTIDE SEQUENCE</scope>
    <source>
        <strain evidence="14">ATCC30299</strain>
    </source>
</reference>
<dbReference type="GO" id="GO:0036159">
    <property type="term" value="P:inner dynein arm assembly"/>
    <property type="evidence" value="ECO:0007669"/>
    <property type="project" value="TreeGrafter"/>
</dbReference>
<evidence type="ECO:0000256" key="10">
    <source>
        <dbReference type="ARBA" id="ARBA00049986"/>
    </source>
</evidence>
<protein>
    <submittedName>
        <fullName evidence="14">Uncharacterized protein</fullName>
    </submittedName>
</protein>
<evidence type="ECO:0000259" key="12">
    <source>
        <dbReference type="Pfam" id="PF13877"/>
    </source>
</evidence>
<keyword evidence="6" id="KW-0970">Cilium biogenesis/degradation</keyword>
<feature type="compositionally biased region" description="Basic and acidic residues" evidence="11">
    <location>
        <begin position="9"/>
        <end position="26"/>
    </location>
</feature>
<evidence type="ECO:0000256" key="6">
    <source>
        <dbReference type="ARBA" id="ARBA00022794"/>
    </source>
</evidence>
<dbReference type="Pfam" id="PF13877">
    <property type="entry name" value="RPAP3_C"/>
    <property type="match status" value="1"/>
</dbReference>
<evidence type="ECO:0000313" key="14">
    <source>
        <dbReference type="EMBL" id="CAG9322250.1"/>
    </source>
</evidence>
<comment type="subunit">
    <text evidence="4">Homodimer.</text>
</comment>
<evidence type="ECO:0000256" key="9">
    <source>
        <dbReference type="ARBA" id="ARBA00023273"/>
    </source>
</evidence>
<sequence length="200" mass="23621">MNPNLASVSEREERLKERLREEESKKNINDSKFRAVAQHMDYEGFRQMVLGANLKPIKAGEIFSMTGQNRTRFNNLGTTDNKEERKEGKISFINRWKRCRQDAEKWQLIQEINKEELLEEMNKFVDFEVFSEILRVLYEGVVRRNLEISNENAEEILRVIIQIKGFENAKKIMTKSEKAKISEMLDFLNLNEIKSLFGLQ</sequence>
<accession>A0AAU9J8Z9</accession>
<evidence type="ECO:0000256" key="5">
    <source>
        <dbReference type="ARBA" id="ARBA00022490"/>
    </source>
</evidence>
<organism evidence="14 15">
    <name type="scientific">Blepharisma stoltei</name>
    <dbReference type="NCBI Taxonomy" id="1481888"/>
    <lineage>
        <taxon>Eukaryota</taxon>
        <taxon>Sar</taxon>
        <taxon>Alveolata</taxon>
        <taxon>Ciliophora</taxon>
        <taxon>Postciliodesmatophora</taxon>
        <taxon>Heterotrichea</taxon>
        <taxon>Heterotrichida</taxon>
        <taxon>Blepharismidae</taxon>
        <taxon>Blepharisma</taxon>
    </lineage>
</organism>
<evidence type="ECO:0000256" key="2">
    <source>
        <dbReference type="ARBA" id="ARBA00004230"/>
    </source>
</evidence>
<evidence type="ECO:0000256" key="1">
    <source>
        <dbReference type="ARBA" id="ARBA00004048"/>
    </source>
</evidence>
<dbReference type="EMBL" id="CAJZBQ010000030">
    <property type="protein sequence ID" value="CAG9322250.1"/>
    <property type="molecule type" value="Genomic_DNA"/>
</dbReference>
<proteinExistence type="inferred from homology"/>
<keyword evidence="5" id="KW-0963">Cytoplasm</keyword>
<evidence type="ECO:0000256" key="4">
    <source>
        <dbReference type="ARBA" id="ARBA00011738"/>
    </source>
</evidence>
<dbReference type="InterPro" id="IPR025986">
    <property type="entry name" value="RPAP3-like_C"/>
</dbReference>
<keyword evidence="7" id="KW-0282">Flagellum</keyword>
<keyword evidence="8" id="KW-0969">Cilium</keyword>
<evidence type="ECO:0000256" key="3">
    <source>
        <dbReference type="ARBA" id="ARBA00004496"/>
    </source>
</evidence>
<evidence type="ECO:0000256" key="11">
    <source>
        <dbReference type="SAM" id="MobiDB-lite"/>
    </source>
</evidence>
<dbReference type="GO" id="GO:0005576">
    <property type="term" value="C:extracellular region"/>
    <property type="evidence" value="ECO:0007669"/>
    <property type="project" value="GOC"/>
</dbReference>
<keyword evidence="15" id="KW-1185">Reference proteome</keyword>
<dbReference type="Proteomes" id="UP001162131">
    <property type="component" value="Unassembled WGS sequence"/>
</dbReference>
<comment type="subcellular location">
    <subcellularLocation>
        <location evidence="2">Cell projection</location>
        <location evidence="2">Cilium</location>
        <location evidence="2">Flagellum</location>
    </subcellularLocation>
    <subcellularLocation>
        <location evidence="3">Cytoplasm</location>
    </subcellularLocation>
</comment>
<dbReference type="GO" id="GO:0003351">
    <property type="term" value="P:epithelial cilium movement involved in extracellular fluid movement"/>
    <property type="evidence" value="ECO:0007669"/>
    <property type="project" value="TreeGrafter"/>
</dbReference>
<comment type="caution">
    <text evidence="14">The sequence shown here is derived from an EMBL/GenBank/DDBJ whole genome shotgun (WGS) entry which is preliminary data.</text>
</comment>